<keyword evidence="5" id="KW-0430">Lectin</keyword>
<feature type="compositionally biased region" description="Basic and acidic residues" evidence="16">
    <location>
        <begin position="407"/>
        <end position="417"/>
    </location>
</feature>
<evidence type="ECO:0000256" key="13">
    <source>
        <dbReference type="PIRSR" id="PIRSR002356-1"/>
    </source>
</evidence>
<keyword evidence="7 12" id="KW-0256">Endoplasmic reticulum</keyword>
<keyword evidence="3" id="KW-0479">Metal-binding</keyword>
<evidence type="ECO:0000256" key="9">
    <source>
        <dbReference type="ARBA" id="ARBA00022837"/>
    </source>
</evidence>
<evidence type="ECO:0000256" key="5">
    <source>
        <dbReference type="ARBA" id="ARBA00022734"/>
    </source>
</evidence>
<dbReference type="GO" id="GO:0005509">
    <property type="term" value="F:calcium ion binding"/>
    <property type="evidence" value="ECO:0007669"/>
    <property type="project" value="InterPro"/>
</dbReference>
<dbReference type="PANTHER" id="PTHR11073:SF2">
    <property type="entry name" value="CALRETICULIN"/>
    <property type="match status" value="1"/>
</dbReference>
<feature type="binding site" evidence="13">
    <location>
        <position position="118"/>
    </location>
    <ligand>
        <name>an alpha-D-glucoside</name>
        <dbReference type="ChEBI" id="CHEBI:22390"/>
    </ligand>
</feature>
<comment type="subcellular location">
    <subcellularLocation>
        <location evidence="1 12">Endoplasmic reticulum lumen</location>
    </subcellularLocation>
</comment>
<proteinExistence type="inferred from homology"/>
<evidence type="ECO:0000256" key="12">
    <source>
        <dbReference type="PIRNR" id="PIRNR002356"/>
    </source>
</evidence>
<dbReference type="InterPro" id="IPR001580">
    <property type="entry name" value="Calret/calnex"/>
</dbReference>
<evidence type="ECO:0000256" key="8">
    <source>
        <dbReference type="ARBA" id="ARBA00022833"/>
    </source>
</evidence>
<dbReference type="InterPro" id="IPR009033">
    <property type="entry name" value="Calreticulin/calnexin_P_dom_sf"/>
</dbReference>
<dbReference type="PIRSF" id="PIRSF002356">
    <property type="entry name" value="Calreticulin"/>
    <property type="match status" value="1"/>
</dbReference>
<dbReference type="Proteomes" id="UP001418222">
    <property type="component" value="Unassembled WGS sequence"/>
</dbReference>
<evidence type="ECO:0000313" key="17">
    <source>
        <dbReference type="EMBL" id="KAK8937478.1"/>
    </source>
</evidence>
<keyword evidence="9" id="KW-0106">Calcium</keyword>
<evidence type="ECO:0000256" key="2">
    <source>
        <dbReference type="ARBA" id="ARBA00010983"/>
    </source>
</evidence>
<dbReference type="FunFam" id="2.60.120.200:FF:000018">
    <property type="entry name" value="Calreticulin 1b"/>
    <property type="match status" value="1"/>
</dbReference>
<comment type="caution">
    <text evidence="17">The sequence shown here is derived from an EMBL/GenBank/DDBJ whole genome shotgun (WGS) entry which is preliminary data.</text>
</comment>
<dbReference type="Gene3D" id="2.10.250.10">
    <property type="entry name" value="Calreticulin/calnexin, P domain"/>
    <property type="match status" value="1"/>
</dbReference>
<dbReference type="SUPFAM" id="SSF63887">
    <property type="entry name" value="P-domain of calnexin/calreticulin"/>
    <property type="match status" value="1"/>
</dbReference>
<keyword evidence="6" id="KW-0677">Repeat</keyword>
<evidence type="ECO:0000256" key="10">
    <source>
        <dbReference type="ARBA" id="ARBA00023186"/>
    </source>
</evidence>
<dbReference type="PROSITE" id="PS00805">
    <property type="entry name" value="CALRETICULIN_REPEAT"/>
    <property type="match status" value="1"/>
</dbReference>
<keyword evidence="4 15" id="KW-0732">Signal</keyword>
<feature type="binding site" evidence="13">
    <location>
        <position position="325"/>
    </location>
    <ligand>
        <name>an alpha-D-glucoside</name>
        <dbReference type="ChEBI" id="CHEBI:22390"/>
    </ligand>
</feature>
<evidence type="ECO:0000256" key="11">
    <source>
        <dbReference type="ARBA" id="ARBA00037091"/>
    </source>
</evidence>
<feature type="compositionally biased region" description="Acidic residues" evidence="16">
    <location>
        <begin position="418"/>
        <end position="427"/>
    </location>
</feature>
<evidence type="ECO:0000256" key="7">
    <source>
        <dbReference type="ARBA" id="ARBA00022824"/>
    </source>
</evidence>
<organism evidence="17 18">
    <name type="scientific">Platanthera zijinensis</name>
    <dbReference type="NCBI Taxonomy" id="2320716"/>
    <lineage>
        <taxon>Eukaryota</taxon>
        <taxon>Viridiplantae</taxon>
        <taxon>Streptophyta</taxon>
        <taxon>Embryophyta</taxon>
        <taxon>Tracheophyta</taxon>
        <taxon>Spermatophyta</taxon>
        <taxon>Magnoliopsida</taxon>
        <taxon>Liliopsida</taxon>
        <taxon>Asparagales</taxon>
        <taxon>Orchidaceae</taxon>
        <taxon>Orchidoideae</taxon>
        <taxon>Orchideae</taxon>
        <taxon>Orchidinae</taxon>
        <taxon>Platanthera</taxon>
    </lineage>
</organism>
<accession>A0AAP0BG17</accession>
<dbReference type="PRINTS" id="PR00626">
    <property type="entry name" value="CALRETICULIN"/>
</dbReference>
<feature type="region of interest" description="Disordered" evidence="16">
    <location>
        <begin position="214"/>
        <end position="295"/>
    </location>
</feature>
<dbReference type="Gene3D" id="2.60.120.200">
    <property type="match status" value="1"/>
</dbReference>
<feature type="compositionally biased region" description="Basic and acidic residues" evidence="16">
    <location>
        <begin position="214"/>
        <end position="259"/>
    </location>
</feature>
<keyword evidence="14" id="KW-1015">Disulfide bond</keyword>
<feature type="binding site" evidence="13">
    <location>
        <position position="142"/>
    </location>
    <ligand>
        <name>an alpha-D-glucoside</name>
        <dbReference type="ChEBI" id="CHEBI:22390"/>
    </ligand>
</feature>
<feature type="binding site" evidence="13">
    <location>
        <position position="116"/>
    </location>
    <ligand>
        <name>an alpha-D-glucoside</name>
        <dbReference type="ChEBI" id="CHEBI:22390"/>
    </ligand>
</feature>
<dbReference type="SUPFAM" id="SSF49899">
    <property type="entry name" value="Concanavalin A-like lectins/glucanases"/>
    <property type="match status" value="1"/>
</dbReference>
<dbReference type="GO" id="GO:0006457">
    <property type="term" value="P:protein folding"/>
    <property type="evidence" value="ECO:0007669"/>
    <property type="project" value="InterPro"/>
</dbReference>
<evidence type="ECO:0000256" key="15">
    <source>
        <dbReference type="RuleBase" id="RU362126"/>
    </source>
</evidence>
<dbReference type="GO" id="GO:0051082">
    <property type="term" value="F:unfolded protein binding"/>
    <property type="evidence" value="ECO:0007669"/>
    <property type="project" value="InterPro"/>
</dbReference>
<keyword evidence="8" id="KW-0862">Zinc</keyword>
<gene>
    <name evidence="17" type="primary">CRT1</name>
    <name evidence="17" type="ORF">KSP39_PZI012776</name>
</gene>
<feature type="region of interest" description="Disordered" evidence="16">
    <location>
        <begin position="357"/>
        <end position="434"/>
    </location>
</feature>
<evidence type="ECO:0000256" key="1">
    <source>
        <dbReference type="ARBA" id="ARBA00004319"/>
    </source>
</evidence>
<feature type="chain" id="PRO_5042670031" description="Calreticulin" evidence="15">
    <location>
        <begin position="27"/>
        <end position="434"/>
    </location>
</feature>
<dbReference type="PROSITE" id="PS00803">
    <property type="entry name" value="CALRETICULIN_1"/>
    <property type="match status" value="1"/>
</dbReference>
<dbReference type="GO" id="GO:0005789">
    <property type="term" value="C:endoplasmic reticulum membrane"/>
    <property type="evidence" value="ECO:0007669"/>
    <property type="project" value="TreeGrafter"/>
</dbReference>
<protein>
    <recommendedName>
        <fullName evidence="12">Calreticulin</fullName>
    </recommendedName>
</protein>
<evidence type="ECO:0000256" key="16">
    <source>
        <dbReference type="SAM" id="MobiDB-lite"/>
    </source>
</evidence>
<comment type="similarity">
    <text evidence="2 12 15">Belongs to the calreticulin family.</text>
</comment>
<feature type="binding site" evidence="13">
    <location>
        <position position="135"/>
    </location>
    <ligand>
        <name>an alpha-D-glucoside</name>
        <dbReference type="ChEBI" id="CHEBI:22390"/>
    </ligand>
</feature>
<dbReference type="AlphaFoldDB" id="A0AAP0BG17"/>
<evidence type="ECO:0000256" key="14">
    <source>
        <dbReference type="PIRSR" id="PIRSR002356-3"/>
    </source>
</evidence>
<dbReference type="GO" id="GO:0005788">
    <property type="term" value="C:endoplasmic reticulum lumen"/>
    <property type="evidence" value="ECO:0007669"/>
    <property type="project" value="UniProtKB-SubCell"/>
</dbReference>
<reference evidence="17 18" key="1">
    <citation type="journal article" date="2022" name="Nat. Plants">
        <title>Genomes of leafy and leafless Platanthera orchids illuminate the evolution of mycoheterotrophy.</title>
        <authorList>
            <person name="Li M.H."/>
            <person name="Liu K.W."/>
            <person name="Li Z."/>
            <person name="Lu H.C."/>
            <person name="Ye Q.L."/>
            <person name="Zhang D."/>
            <person name="Wang J.Y."/>
            <person name="Li Y.F."/>
            <person name="Zhong Z.M."/>
            <person name="Liu X."/>
            <person name="Yu X."/>
            <person name="Liu D.K."/>
            <person name="Tu X.D."/>
            <person name="Liu B."/>
            <person name="Hao Y."/>
            <person name="Liao X.Y."/>
            <person name="Jiang Y.T."/>
            <person name="Sun W.H."/>
            <person name="Chen J."/>
            <person name="Chen Y.Q."/>
            <person name="Ai Y."/>
            <person name="Zhai J.W."/>
            <person name="Wu S.S."/>
            <person name="Zhou Z."/>
            <person name="Hsiao Y.Y."/>
            <person name="Wu W.L."/>
            <person name="Chen Y.Y."/>
            <person name="Lin Y.F."/>
            <person name="Hsu J.L."/>
            <person name="Li C.Y."/>
            <person name="Wang Z.W."/>
            <person name="Zhao X."/>
            <person name="Zhong W.Y."/>
            <person name="Ma X.K."/>
            <person name="Ma L."/>
            <person name="Huang J."/>
            <person name="Chen G.Z."/>
            <person name="Huang M.Z."/>
            <person name="Huang L."/>
            <person name="Peng D.H."/>
            <person name="Luo Y.B."/>
            <person name="Zou S.Q."/>
            <person name="Chen S.P."/>
            <person name="Lan S."/>
            <person name="Tsai W.C."/>
            <person name="Van de Peer Y."/>
            <person name="Liu Z.J."/>
        </authorList>
    </citation>
    <scope>NUCLEOTIDE SEQUENCE [LARGE SCALE GENOMIC DNA]</scope>
    <source>
        <strain evidence="17">Lor287</strain>
    </source>
</reference>
<feature type="signal peptide" evidence="15">
    <location>
        <begin position="1"/>
        <end position="26"/>
    </location>
</feature>
<dbReference type="PROSITE" id="PS00804">
    <property type="entry name" value="CALRETICULIN_2"/>
    <property type="match status" value="1"/>
</dbReference>
<sequence length="434" mass="49389">MESGGSGGGGKVFLCLVLALLSVVSAEIFFEERFDDGWEDRWVKSDWKKDENAAGDWNHTAGQWSGDVNDKGIQTYPDYRFFAISAQFPEFSNKDKTLVFQFSVKHEQKLDCGGGYMKLLSGDVDQKKFSGETPYSIMFGPDICGYSTKKVHTILTRGGKNHLIKKEVACETDQLTHLYTFILRPDATYSILVDNVEKQSGSIYSDWDLLPPKKIKDPEAKKPEDWDDKEYIPDPEDIKPEGYDDIPKEIPDTDAKKPEDWDDEEDGEWTPPTIPNPDYKGPWTQKKIKNPDFKGKWKAPMIDNPDFKDDPDLYVFPDLKYVGIELWQVKSGTLFDNILISDDPDYAKKVAEETWGKLKDAEKASFDEAEKKKQEEEKIDDEKDDAAGNESDEDDDEDDDNDAENAIGKHADDTKGDDTDDDTDDEDFSKHDEL</sequence>
<name>A0AAP0BG17_9ASPA</name>
<dbReference type="PANTHER" id="PTHR11073">
    <property type="entry name" value="CALRETICULIN AND CALNEXIN"/>
    <property type="match status" value="1"/>
</dbReference>
<keyword evidence="18" id="KW-1185">Reference proteome</keyword>
<dbReference type="InterPro" id="IPR018124">
    <property type="entry name" value="Calret/calnex_CS"/>
</dbReference>
<dbReference type="EMBL" id="JBBWWQ010000010">
    <property type="protein sequence ID" value="KAK8937478.1"/>
    <property type="molecule type" value="Genomic_DNA"/>
</dbReference>
<dbReference type="FunFam" id="2.10.250.10:FF:000002">
    <property type="entry name" value="Calreticulin"/>
    <property type="match status" value="1"/>
</dbReference>
<dbReference type="GO" id="GO:0036503">
    <property type="term" value="P:ERAD pathway"/>
    <property type="evidence" value="ECO:0007669"/>
    <property type="project" value="TreeGrafter"/>
</dbReference>
<evidence type="ECO:0000313" key="18">
    <source>
        <dbReference type="Proteomes" id="UP001418222"/>
    </source>
</evidence>
<comment type="function">
    <text evidence="11">Molecular calcium-binding chaperone promoting folding, oligomeric assembly and quality control in the ER via the calreticulin/calnexin cycle. This lectin may interact transiently with almost all of the monoglucosylated glycoproteins that are synthesized in the ER.</text>
</comment>
<dbReference type="InterPro" id="IPR013320">
    <property type="entry name" value="ConA-like_dom_sf"/>
</dbReference>
<feature type="compositionally biased region" description="Basic and acidic residues" evidence="16">
    <location>
        <begin position="357"/>
        <end position="376"/>
    </location>
</feature>
<dbReference type="GO" id="GO:0030246">
    <property type="term" value="F:carbohydrate binding"/>
    <property type="evidence" value="ECO:0007669"/>
    <property type="project" value="UniProtKB-KW"/>
</dbReference>
<dbReference type="Pfam" id="PF00262">
    <property type="entry name" value="Calreticulin"/>
    <property type="match status" value="2"/>
</dbReference>
<keyword evidence="10 12" id="KW-0143">Chaperone</keyword>
<feature type="disulfide bond" evidence="14">
    <location>
        <begin position="112"/>
        <end position="144"/>
    </location>
</feature>
<dbReference type="InterPro" id="IPR009169">
    <property type="entry name" value="Calreticulin"/>
</dbReference>
<feature type="compositionally biased region" description="Acidic residues" evidence="16">
    <location>
        <begin position="390"/>
        <end position="403"/>
    </location>
</feature>
<evidence type="ECO:0000256" key="6">
    <source>
        <dbReference type="ARBA" id="ARBA00022737"/>
    </source>
</evidence>
<evidence type="ECO:0000256" key="4">
    <source>
        <dbReference type="ARBA" id="ARBA00022729"/>
    </source>
</evidence>
<evidence type="ECO:0000256" key="3">
    <source>
        <dbReference type="ARBA" id="ARBA00022723"/>
    </source>
</evidence>